<feature type="domain" description="DUF4113" evidence="2">
    <location>
        <begin position="113"/>
        <end position="154"/>
    </location>
</feature>
<name>A0A1Y0Z901_9HYPH</name>
<reference evidence="4" key="2">
    <citation type="submission" date="2015-01" db="EMBL/GenBank/DDBJ databases">
        <title>Complete genome sequence of Methylobacterium aquaticum strain 22A.</title>
        <authorList>
            <person name="Tani A."/>
            <person name="Ogura Y."/>
            <person name="Hayashi T."/>
        </authorList>
    </citation>
    <scope>NUCLEOTIDE SEQUENCE [LARGE SCALE GENOMIC DNA]</scope>
    <source>
        <strain evidence="4">MA-22A</strain>
        <plasmid evidence="4">Plasmid pMaq22A_2p DNA</plasmid>
    </source>
</reference>
<evidence type="ECO:0000256" key="1">
    <source>
        <dbReference type="SAM" id="MobiDB-lite"/>
    </source>
</evidence>
<proteinExistence type="predicted"/>
<sequence length="164" mass="16757">MPKCGGRNAGRVGSRRGLPGAASRGATGSGGTAGWSSAAMPNSIAPAGCPSATNAAPTSTKPTHSCRPASSPSARSSGSVRRSKTGLVTKDLVPLKEAPRPLFDALDREKSGALMAAIDACNSRFGRGAVVPARAGLVEKRIWSTRSEMRSSRFSEVPTVQAAH</sequence>
<feature type="compositionally biased region" description="Polar residues" evidence="1">
    <location>
        <begin position="51"/>
        <end position="63"/>
    </location>
</feature>
<organism evidence="3 4">
    <name type="scientific">Methylobacterium aquaticum</name>
    <dbReference type="NCBI Taxonomy" id="270351"/>
    <lineage>
        <taxon>Bacteria</taxon>
        <taxon>Pseudomonadati</taxon>
        <taxon>Pseudomonadota</taxon>
        <taxon>Alphaproteobacteria</taxon>
        <taxon>Hyphomicrobiales</taxon>
        <taxon>Methylobacteriaceae</taxon>
        <taxon>Methylobacterium</taxon>
    </lineage>
</organism>
<dbReference type="Pfam" id="PF13438">
    <property type="entry name" value="DUF4113"/>
    <property type="match status" value="1"/>
</dbReference>
<dbReference type="KEGG" id="maqu:Maq22A_2p42650"/>
<dbReference type="EMBL" id="AP014706">
    <property type="protein sequence ID" value="BAR47349.1"/>
    <property type="molecule type" value="Genomic_DNA"/>
</dbReference>
<evidence type="ECO:0000259" key="2">
    <source>
        <dbReference type="Pfam" id="PF13438"/>
    </source>
</evidence>
<evidence type="ECO:0000313" key="4">
    <source>
        <dbReference type="Proteomes" id="UP000061432"/>
    </source>
</evidence>
<accession>A0A1Y0Z901</accession>
<gene>
    <name evidence="3" type="ORF">Maq22A_2p42650</name>
</gene>
<protein>
    <submittedName>
        <fullName evidence="3">DNA-repair protein</fullName>
    </submittedName>
</protein>
<dbReference type="AlphaFoldDB" id="A0A1Y0Z901"/>
<feature type="compositionally biased region" description="Low complexity" evidence="1">
    <location>
        <begin position="65"/>
        <end position="80"/>
    </location>
</feature>
<evidence type="ECO:0000313" key="3">
    <source>
        <dbReference type="EMBL" id="BAR47349.1"/>
    </source>
</evidence>
<keyword evidence="3" id="KW-0614">Plasmid</keyword>
<geneLocation type="plasmid" evidence="4">
    <name>pMaq22A_2p DNA</name>
</geneLocation>
<dbReference type="InterPro" id="IPR025188">
    <property type="entry name" value="DUF4113"/>
</dbReference>
<feature type="region of interest" description="Disordered" evidence="1">
    <location>
        <begin position="1"/>
        <end position="92"/>
    </location>
</feature>
<dbReference type="Proteomes" id="UP000061432">
    <property type="component" value="Plasmid pMaq22A_2p"/>
</dbReference>
<reference evidence="3 4" key="1">
    <citation type="journal article" date="2015" name="Genome Announc.">
        <title>Complete Genome Sequence of Methylobacterium aquaticum Strain 22A, Isolated from Racomitrium japonicum Moss.</title>
        <authorList>
            <person name="Tani A."/>
            <person name="Ogura Y."/>
            <person name="Hayashi T."/>
            <person name="Kimbara K."/>
        </authorList>
    </citation>
    <scope>NUCLEOTIDE SEQUENCE [LARGE SCALE GENOMIC DNA]</scope>
    <source>
        <strain evidence="3 4">MA-22A</strain>
        <plasmid evidence="4">Plasmid pMaq22A_2p DNA</plasmid>
    </source>
</reference>